<gene>
    <name evidence="2" type="ORF">OB919_17445</name>
</gene>
<comment type="caution">
    <text evidence="2">The sequence shown here is derived from an EMBL/GenBank/DDBJ whole genome shotgun (WGS) entry which is preliminary data.</text>
</comment>
<organism evidence="2 3">
    <name type="scientific">Natronosalvus hydrolyticus</name>
    <dbReference type="NCBI Taxonomy" id="2979988"/>
    <lineage>
        <taxon>Archaea</taxon>
        <taxon>Methanobacteriati</taxon>
        <taxon>Methanobacteriota</taxon>
        <taxon>Stenosarchaea group</taxon>
        <taxon>Halobacteria</taxon>
        <taxon>Halobacteriales</taxon>
        <taxon>Natrialbaceae</taxon>
        <taxon>Natronosalvus</taxon>
    </lineage>
</organism>
<name>A0AAP3E7M0_9EURY</name>
<dbReference type="AlphaFoldDB" id="A0AAP3E7M0"/>
<dbReference type="RefSeq" id="WP_342810055.1">
    <property type="nucleotide sequence ID" value="NZ_JAOPJZ010000021.1"/>
</dbReference>
<proteinExistence type="predicted"/>
<dbReference type="PANTHER" id="PTHR34512:SF30">
    <property type="entry name" value="OUTER MEMBRANE PROTEIN ASSEMBLY FACTOR BAMB"/>
    <property type="match status" value="1"/>
</dbReference>
<dbReference type="SUPFAM" id="SSF50998">
    <property type="entry name" value="Quinoprotein alcohol dehydrogenase-like"/>
    <property type="match status" value="1"/>
</dbReference>
<reference evidence="2 3" key="1">
    <citation type="submission" date="2022-09" db="EMBL/GenBank/DDBJ databases">
        <title>Enrichment on poylsaccharides allowed isolation of novel metabolic and taxonomic groups of Haloarchaea.</title>
        <authorList>
            <person name="Sorokin D.Y."/>
            <person name="Elcheninov A.G."/>
            <person name="Khizhniak T.V."/>
            <person name="Kolganova T.V."/>
            <person name="Kublanov I.V."/>
        </authorList>
    </citation>
    <scope>NUCLEOTIDE SEQUENCE [LARGE SCALE GENOMIC DNA]</scope>
    <source>
        <strain evidence="2 3">AArc-curdl1</strain>
    </source>
</reference>
<accession>A0AAP3E7M0</accession>
<sequence>MNGWNQFRGDERNRARIAGTGLTTRPTQAWQVELSGALECPPIVDADTVYVGSSDGNLYAFDRQGRRRWVYETTTPTSIAPAVSGYRLCVVLDDRLVGIDSARGTAEWERPIDGLYTTPPTVDGDLGLVGSSEGVTAFRLEDGEQIWTRDLGAPPVGAPAIGSSHVYVATRDEDVHALELGSGETAWSAPTDGVVVGGPTLTDERAYVADDSGTLLALDPETGQTWFSYEIRAPFASAPTVLEDSDTLLVTAADETLHITDTTFGNRKRRGWLFSKPGLGLDGAPTTDPVCVGENAFVADDTGGLYGVDLEGLDFTWHLPLEAPIAATPAPLADGDLFVGDESGVLTRLTWP</sequence>
<dbReference type="InterPro" id="IPR015943">
    <property type="entry name" value="WD40/YVTN_repeat-like_dom_sf"/>
</dbReference>
<dbReference type="Proteomes" id="UP001321047">
    <property type="component" value="Unassembled WGS sequence"/>
</dbReference>
<dbReference type="PANTHER" id="PTHR34512">
    <property type="entry name" value="CELL SURFACE PROTEIN"/>
    <property type="match status" value="1"/>
</dbReference>
<feature type="domain" description="Pyrrolo-quinoline quinone repeat" evidence="1">
    <location>
        <begin position="28"/>
        <end position="112"/>
    </location>
</feature>
<dbReference type="Gene3D" id="2.130.10.10">
    <property type="entry name" value="YVTN repeat-like/Quinoprotein amine dehydrogenase"/>
    <property type="match status" value="1"/>
</dbReference>
<dbReference type="EMBL" id="JAOPJZ010000021">
    <property type="protein sequence ID" value="MCU4753746.1"/>
    <property type="molecule type" value="Genomic_DNA"/>
</dbReference>
<dbReference type="Gene3D" id="2.40.128.630">
    <property type="match status" value="1"/>
</dbReference>
<dbReference type="InterPro" id="IPR018391">
    <property type="entry name" value="PQQ_b-propeller_rpt"/>
</dbReference>
<dbReference type="SMART" id="SM00564">
    <property type="entry name" value="PQQ"/>
    <property type="match status" value="5"/>
</dbReference>
<dbReference type="InterPro" id="IPR011047">
    <property type="entry name" value="Quinoprotein_ADH-like_sf"/>
</dbReference>
<evidence type="ECO:0000313" key="3">
    <source>
        <dbReference type="Proteomes" id="UP001321047"/>
    </source>
</evidence>
<keyword evidence="3" id="KW-1185">Reference proteome</keyword>
<dbReference type="InterPro" id="IPR002372">
    <property type="entry name" value="PQQ_rpt_dom"/>
</dbReference>
<evidence type="ECO:0000259" key="1">
    <source>
        <dbReference type="Pfam" id="PF13360"/>
    </source>
</evidence>
<evidence type="ECO:0000313" key="2">
    <source>
        <dbReference type="EMBL" id="MCU4753746.1"/>
    </source>
</evidence>
<protein>
    <submittedName>
        <fullName evidence="2">PQQ-binding-like beta-propeller repeat protein</fullName>
    </submittedName>
</protein>
<feature type="domain" description="Pyrrolo-quinoline quinone repeat" evidence="1">
    <location>
        <begin position="171"/>
        <end position="324"/>
    </location>
</feature>
<dbReference type="Pfam" id="PF13360">
    <property type="entry name" value="PQQ_2"/>
    <property type="match status" value="2"/>
</dbReference>